<dbReference type="EMBL" id="JAPZBU010000008">
    <property type="protein sequence ID" value="KAJ5391720.1"/>
    <property type="molecule type" value="Genomic_DNA"/>
</dbReference>
<evidence type="ECO:0008006" key="4">
    <source>
        <dbReference type="Google" id="ProtNLM"/>
    </source>
</evidence>
<dbReference type="OrthoDB" id="3445803at2759"/>
<comment type="caution">
    <text evidence="2">The sequence shown here is derived from an EMBL/GenBank/DDBJ whole genome shotgun (WGS) entry which is preliminary data.</text>
</comment>
<evidence type="ECO:0000313" key="3">
    <source>
        <dbReference type="Proteomes" id="UP001147747"/>
    </source>
</evidence>
<dbReference type="SUPFAM" id="SSF51445">
    <property type="entry name" value="(Trans)glycosidases"/>
    <property type="match status" value="1"/>
</dbReference>
<reference evidence="2" key="1">
    <citation type="submission" date="2022-12" db="EMBL/GenBank/DDBJ databases">
        <authorList>
            <person name="Petersen C."/>
        </authorList>
    </citation>
    <scope>NUCLEOTIDE SEQUENCE</scope>
    <source>
        <strain evidence="2">IBT 29677</strain>
    </source>
</reference>
<reference evidence="2" key="2">
    <citation type="journal article" date="2023" name="IMA Fungus">
        <title>Comparative genomic study of the Penicillium genus elucidates a diverse pangenome and 15 lateral gene transfer events.</title>
        <authorList>
            <person name="Petersen C."/>
            <person name="Sorensen T."/>
            <person name="Nielsen M.R."/>
            <person name="Sondergaard T.E."/>
            <person name="Sorensen J.L."/>
            <person name="Fitzpatrick D.A."/>
            <person name="Frisvad J.C."/>
            <person name="Nielsen K.L."/>
        </authorList>
    </citation>
    <scope>NUCLEOTIDE SEQUENCE</scope>
    <source>
        <strain evidence="2">IBT 29677</strain>
    </source>
</reference>
<evidence type="ECO:0000256" key="1">
    <source>
        <dbReference type="SAM" id="SignalP"/>
    </source>
</evidence>
<dbReference type="Proteomes" id="UP001147747">
    <property type="component" value="Unassembled WGS sequence"/>
</dbReference>
<protein>
    <recommendedName>
        <fullName evidence="4">Glycoside hydrolase family 39 protein</fullName>
    </recommendedName>
</protein>
<gene>
    <name evidence="2" type="ORF">N7509_007210</name>
</gene>
<organism evidence="2 3">
    <name type="scientific">Penicillium cosmopolitanum</name>
    <dbReference type="NCBI Taxonomy" id="1131564"/>
    <lineage>
        <taxon>Eukaryota</taxon>
        <taxon>Fungi</taxon>
        <taxon>Dikarya</taxon>
        <taxon>Ascomycota</taxon>
        <taxon>Pezizomycotina</taxon>
        <taxon>Eurotiomycetes</taxon>
        <taxon>Eurotiomycetidae</taxon>
        <taxon>Eurotiales</taxon>
        <taxon>Aspergillaceae</taxon>
        <taxon>Penicillium</taxon>
    </lineage>
</organism>
<dbReference type="GeneID" id="81370827"/>
<dbReference type="Gene3D" id="3.20.20.80">
    <property type="entry name" value="Glycosidases"/>
    <property type="match status" value="1"/>
</dbReference>
<dbReference type="AlphaFoldDB" id="A0A9W9VYS1"/>
<dbReference type="InterPro" id="IPR017853">
    <property type="entry name" value="GH"/>
</dbReference>
<evidence type="ECO:0000313" key="2">
    <source>
        <dbReference type="EMBL" id="KAJ5391720.1"/>
    </source>
</evidence>
<feature type="signal peptide" evidence="1">
    <location>
        <begin position="1"/>
        <end position="18"/>
    </location>
</feature>
<dbReference type="RefSeq" id="XP_056487398.1">
    <property type="nucleotide sequence ID" value="XM_056631847.1"/>
</dbReference>
<proteinExistence type="predicted"/>
<keyword evidence="1" id="KW-0732">Signal</keyword>
<feature type="chain" id="PRO_5040790683" description="Glycoside hydrolase family 39 protein" evidence="1">
    <location>
        <begin position="19"/>
        <end position="456"/>
    </location>
</feature>
<accession>A0A9W9VYS1</accession>
<keyword evidence="3" id="KW-1185">Reference proteome</keyword>
<sequence>MKFTTFLAIAAAVKLIAASPSRITPRDSNGKATVDVSKKTGPAKFLGSNFIYGFPDNGEEAQTVIPDHFLTDIKFNACRAGGAQTVFTGWGAGGYDQYIGRFKSTLSNYRSTRKFNGDFILLIHDLWGADGSSSDSALVPGDNGNYSEFEKFLAQLKKDINENDMLDGLVIDIWNEPELEIFWKRSWEQYLDYYVHATALVRKYFPDTLISGPSFAHAPSLDNEKWNTWMDVVAGNKSLPDRYSWHQIGSWERQPDTTVPDFDTLRSSYNLPKKPIDLNEYAWTDEQNPSTSVYYLSQLERHNVRGLRANWGSGGGLHDYLANLVYKNDAGEYHPNGEWHLYKYYASMTGDRLATSASDDLLFDVFSTISDRHVKILAGTRTIQAPYDVSVGKLSALGLPRDGKIGIRTYRFDWNGQFADVKSPVDLGCSKYSIVSDQVRFLIPSGFDGHILPKCI</sequence>
<name>A0A9W9VYS1_9EURO</name>